<gene>
    <name evidence="1" type="ORF">OPT61_g5773</name>
</gene>
<dbReference type="EMBL" id="JAPHNI010000383">
    <property type="protein sequence ID" value="KAJ8111686.1"/>
    <property type="molecule type" value="Genomic_DNA"/>
</dbReference>
<dbReference type="Proteomes" id="UP001153331">
    <property type="component" value="Unassembled WGS sequence"/>
</dbReference>
<sequence>MSSPPTNQHETPPPPPNFSHPNCRRASNIVPEQHQGISPMAPKDSRHMLPLPSMLFSRSTPDLILPSEGPTHGDFDFTFDSSHRPGTSHTTGSAYSRPDLTATALPRFEPPQLPAIPRQFAGSMPTHIQPPGPRTLIKSPPRSPAKSIKSGKGTGWRRLKMKVKTVFSFGRNKRSSKQEEGNRAQLVIGTPYDFVHRETHGFMPLRTAGAATGATVAEGREALPVGGGAGTNAPSGNKLSPKHHGGAGAGSGHVGVAAGGLGTPDIEQSTMAHVEDDNDSIWEDCEGTMVFTTYHGH</sequence>
<proteinExistence type="predicted"/>
<keyword evidence="2" id="KW-1185">Reference proteome</keyword>
<evidence type="ECO:0000313" key="2">
    <source>
        <dbReference type="Proteomes" id="UP001153331"/>
    </source>
</evidence>
<organism evidence="1 2">
    <name type="scientific">Boeremia exigua</name>
    <dbReference type="NCBI Taxonomy" id="749465"/>
    <lineage>
        <taxon>Eukaryota</taxon>
        <taxon>Fungi</taxon>
        <taxon>Dikarya</taxon>
        <taxon>Ascomycota</taxon>
        <taxon>Pezizomycotina</taxon>
        <taxon>Dothideomycetes</taxon>
        <taxon>Pleosporomycetidae</taxon>
        <taxon>Pleosporales</taxon>
        <taxon>Pleosporineae</taxon>
        <taxon>Didymellaceae</taxon>
        <taxon>Boeremia</taxon>
    </lineage>
</organism>
<reference evidence="1" key="1">
    <citation type="submission" date="2022-11" db="EMBL/GenBank/DDBJ databases">
        <title>Genome Sequence of Boeremia exigua.</title>
        <authorList>
            <person name="Buettner E."/>
        </authorList>
    </citation>
    <scope>NUCLEOTIDE SEQUENCE</scope>
    <source>
        <strain evidence="1">CU02</strain>
    </source>
</reference>
<comment type="caution">
    <text evidence="1">The sequence shown here is derived from an EMBL/GenBank/DDBJ whole genome shotgun (WGS) entry which is preliminary data.</text>
</comment>
<evidence type="ECO:0000313" key="1">
    <source>
        <dbReference type="EMBL" id="KAJ8111686.1"/>
    </source>
</evidence>
<protein>
    <submittedName>
        <fullName evidence="1">Uncharacterized protein</fullName>
    </submittedName>
</protein>
<name>A0ACC2I924_9PLEO</name>
<accession>A0ACC2I924</accession>